<dbReference type="InterPro" id="IPR036890">
    <property type="entry name" value="HATPase_C_sf"/>
</dbReference>
<dbReference type="OrthoDB" id="1931120at2"/>
<dbReference type="GO" id="GO:0000155">
    <property type="term" value="F:phosphorelay sensor kinase activity"/>
    <property type="evidence" value="ECO:0007669"/>
    <property type="project" value="InterPro"/>
</dbReference>
<proteinExistence type="predicted"/>
<dbReference type="EMBL" id="CP000478">
    <property type="protein sequence ID" value="ABK18123.1"/>
    <property type="molecule type" value="Genomic_DNA"/>
</dbReference>
<dbReference type="SUPFAM" id="SSF47384">
    <property type="entry name" value="Homodimeric domain of signal transducing histidine kinase"/>
    <property type="match status" value="1"/>
</dbReference>
<dbReference type="Gene3D" id="3.30.565.10">
    <property type="entry name" value="Histidine kinase-like ATPase, C-terminal domain"/>
    <property type="match status" value="1"/>
</dbReference>
<dbReference type="PROSITE" id="PS50109">
    <property type="entry name" value="HIS_KIN"/>
    <property type="match status" value="1"/>
</dbReference>
<reference evidence="10 11" key="1">
    <citation type="submission" date="2006-10" db="EMBL/GenBank/DDBJ databases">
        <title>Complete sequence of Syntrophobacter fumaroxidans MPOB.</title>
        <authorList>
            <consortium name="US DOE Joint Genome Institute"/>
            <person name="Copeland A."/>
            <person name="Lucas S."/>
            <person name="Lapidus A."/>
            <person name="Barry K."/>
            <person name="Detter J.C."/>
            <person name="Glavina del Rio T."/>
            <person name="Hammon N."/>
            <person name="Israni S."/>
            <person name="Pitluck S."/>
            <person name="Goltsman E.G."/>
            <person name="Martinez M."/>
            <person name="Schmutz J."/>
            <person name="Larimer F."/>
            <person name="Land M."/>
            <person name="Hauser L."/>
            <person name="Kyrpides N."/>
            <person name="Kim E."/>
            <person name="Boone D.R."/>
            <person name="Brockman F."/>
            <person name="Culley D."/>
            <person name="Ferry J."/>
            <person name="Gunsalus R."/>
            <person name="McInerney M.J."/>
            <person name="Morrison M."/>
            <person name="Plugge C."/>
            <person name="Rohlin L."/>
            <person name="Scholten J."/>
            <person name="Sieber J."/>
            <person name="Stams A.J.M."/>
            <person name="Worm P."/>
            <person name="Henstra A.M."/>
            <person name="Richardson P."/>
        </authorList>
    </citation>
    <scope>NUCLEOTIDE SEQUENCE [LARGE SCALE GENOMIC DNA]</scope>
    <source>
        <strain evidence="11">DSM 10017 / MPOB</strain>
    </source>
</reference>
<dbReference type="InterPro" id="IPR003594">
    <property type="entry name" value="HATPase_dom"/>
</dbReference>
<dbReference type="RefSeq" id="WP_011699291.1">
    <property type="nucleotide sequence ID" value="NC_008554.1"/>
</dbReference>
<dbReference type="eggNOG" id="COG4191">
    <property type="taxonomic scope" value="Bacteria"/>
</dbReference>
<feature type="domain" description="Histidine kinase" evidence="9">
    <location>
        <begin position="356"/>
        <end position="565"/>
    </location>
</feature>
<keyword evidence="6 10" id="KW-0418">Kinase</keyword>
<keyword evidence="5" id="KW-0547">Nucleotide-binding</keyword>
<dbReference type="SMART" id="SM00388">
    <property type="entry name" value="HisKA"/>
    <property type="match status" value="1"/>
</dbReference>
<evidence type="ECO:0000259" key="9">
    <source>
        <dbReference type="PROSITE" id="PS50109"/>
    </source>
</evidence>
<sequence length="578" mass="63482">MGSRRSGRRGADEELVGLTTRLLETAAETPARSVFLRRTLGMLVEYSGCDVAVVCLDEDEPCLREAENQGDGVVRVRRSDIPGGKSTGRGVSGCTAGLLNFFLERKSRIESAAIGRFSERGTFWTADARRLRAEFEDPAVTVLSDDWKRIGAARSIAWVRLNEDDPSGGYLQFSRSRARLSARDVGFFESLSRVFSIALRHWRVTWSLQERVKELSCLYRIAGVLDTPDKSIGDILHEIVNIIPSAWLHDEDAVSRITLDELTCASSGYLEGRQEQSADIVIEGQRRGCVCVAYLRDKPESDEGPFLAEERKLLDTIARELSLRIERRLYEDEQARVKEQLKHSNRLAVIGQLAAAVAHELNEPLTNILGFAQLAVKEPVLPEQVGGDLERIIANSLHAREIVRKLLMYGRKMPERKSPIDVNKVAREALGLFEHRLDKENIELELELSGDEVRVLADPAHLRQVVANLVLNAIHAMPQGGTLRVGTLLKGAQVEIVVQDTGGGISETIKDKIFIPFFTTKDSHHGTGLGLPVVREIVTGLGGTITIDSAPGSGTAVLVSLPGAVPGLREDGGEGNGR</sequence>
<dbReference type="Gene3D" id="1.10.287.130">
    <property type="match status" value="1"/>
</dbReference>
<dbReference type="Pfam" id="PF02518">
    <property type="entry name" value="HATPase_c"/>
    <property type="match status" value="1"/>
</dbReference>
<dbReference type="STRING" id="335543.Sfum_2443"/>
<evidence type="ECO:0000256" key="7">
    <source>
        <dbReference type="ARBA" id="ARBA00022840"/>
    </source>
</evidence>
<dbReference type="PANTHER" id="PTHR43065">
    <property type="entry name" value="SENSOR HISTIDINE KINASE"/>
    <property type="match status" value="1"/>
</dbReference>
<dbReference type="SUPFAM" id="SSF55874">
    <property type="entry name" value="ATPase domain of HSP90 chaperone/DNA topoisomerase II/histidine kinase"/>
    <property type="match status" value="1"/>
</dbReference>
<dbReference type="Pfam" id="PF00512">
    <property type="entry name" value="HisKA"/>
    <property type="match status" value="1"/>
</dbReference>
<dbReference type="InterPro" id="IPR004358">
    <property type="entry name" value="Sig_transdc_His_kin-like_C"/>
</dbReference>
<dbReference type="HOGENOM" id="CLU_471660_0_0_7"/>
<dbReference type="AlphaFoldDB" id="A0LL21"/>
<protein>
    <recommendedName>
        <fullName evidence="2">histidine kinase</fullName>
        <ecNumber evidence="2">2.7.13.3</ecNumber>
    </recommendedName>
</protein>
<keyword evidence="4" id="KW-0808">Transferase</keyword>
<evidence type="ECO:0000256" key="6">
    <source>
        <dbReference type="ARBA" id="ARBA00022777"/>
    </source>
</evidence>
<evidence type="ECO:0000313" key="11">
    <source>
        <dbReference type="Proteomes" id="UP000001784"/>
    </source>
</evidence>
<keyword evidence="7" id="KW-0067">ATP-binding</keyword>
<dbReference type="InParanoid" id="A0LL21"/>
<evidence type="ECO:0000313" key="10">
    <source>
        <dbReference type="EMBL" id="ABK18123.1"/>
    </source>
</evidence>
<dbReference type="InterPro" id="IPR005467">
    <property type="entry name" value="His_kinase_dom"/>
</dbReference>
<keyword evidence="8" id="KW-0902">Two-component regulatory system</keyword>
<dbReference type="PANTHER" id="PTHR43065:SF46">
    <property type="entry name" value="C4-DICARBOXYLATE TRANSPORT SENSOR PROTEIN DCTB"/>
    <property type="match status" value="1"/>
</dbReference>
<dbReference type="SMART" id="SM00387">
    <property type="entry name" value="HATPase_c"/>
    <property type="match status" value="1"/>
</dbReference>
<evidence type="ECO:0000256" key="3">
    <source>
        <dbReference type="ARBA" id="ARBA00022553"/>
    </source>
</evidence>
<organism evidence="10 11">
    <name type="scientific">Syntrophobacter fumaroxidans (strain DSM 10017 / MPOB)</name>
    <dbReference type="NCBI Taxonomy" id="335543"/>
    <lineage>
        <taxon>Bacteria</taxon>
        <taxon>Pseudomonadati</taxon>
        <taxon>Thermodesulfobacteriota</taxon>
        <taxon>Syntrophobacteria</taxon>
        <taxon>Syntrophobacterales</taxon>
        <taxon>Syntrophobacteraceae</taxon>
        <taxon>Syntrophobacter</taxon>
    </lineage>
</organism>
<evidence type="ECO:0000256" key="5">
    <source>
        <dbReference type="ARBA" id="ARBA00022741"/>
    </source>
</evidence>
<keyword evidence="11" id="KW-1185">Reference proteome</keyword>
<evidence type="ECO:0000256" key="1">
    <source>
        <dbReference type="ARBA" id="ARBA00000085"/>
    </source>
</evidence>
<evidence type="ECO:0000256" key="8">
    <source>
        <dbReference type="ARBA" id="ARBA00023012"/>
    </source>
</evidence>
<dbReference type="Proteomes" id="UP000001784">
    <property type="component" value="Chromosome"/>
</dbReference>
<dbReference type="CDD" id="cd00082">
    <property type="entry name" value="HisKA"/>
    <property type="match status" value="1"/>
</dbReference>
<dbReference type="KEGG" id="sfu:Sfum_2443"/>
<comment type="catalytic activity">
    <reaction evidence="1">
        <text>ATP + protein L-histidine = ADP + protein N-phospho-L-histidine.</text>
        <dbReference type="EC" id="2.7.13.3"/>
    </reaction>
</comment>
<dbReference type="EC" id="2.7.13.3" evidence="2"/>
<keyword evidence="3" id="KW-0597">Phosphoprotein</keyword>
<evidence type="ECO:0000256" key="4">
    <source>
        <dbReference type="ARBA" id="ARBA00022679"/>
    </source>
</evidence>
<dbReference type="PRINTS" id="PR00344">
    <property type="entry name" value="BCTRLSENSOR"/>
</dbReference>
<dbReference type="InterPro" id="IPR036097">
    <property type="entry name" value="HisK_dim/P_sf"/>
</dbReference>
<dbReference type="GO" id="GO:0005524">
    <property type="term" value="F:ATP binding"/>
    <property type="evidence" value="ECO:0007669"/>
    <property type="project" value="UniProtKB-KW"/>
</dbReference>
<dbReference type="InterPro" id="IPR003661">
    <property type="entry name" value="HisK_dim/P_dom"/>
</dbReference>
<gene>
    <name evidence="10" type="ordered locus">Sfum_2443</name>
</gene>
<accession>A0LL21</accession>
<evidence type="ECO:0000256" key="2">
    <source>
        <dbReference type="ARBA" id="ARBA00012438"/>
    </source>
</evidence>
<name>A0LL21_SYNFM</name>